<comment type="similarity">
    <text evidence="1">Belongs to the zinc-containing alcohol dehydrogenase family. Quinone oxidoreductase subfamily.</text>
</comment>
<feature type="domain" description="Enoyl reductase (ER)" evidence="11">
    <location>
        <begin position="10"/>
        <end position="324"/>
    </location>
</feature>
<dbReference type="EC" id="1.3.1.104" evidence="9"/>
<gene>
    <name evidence="12" type="ORF">ABU614_12945</name>
</gene>
<keyword evidence="5" id="KW-0809">Transit peptide</keyword>
<proteinExistence type="inferred from homology"/>
<name>A0AAU8MNT9_9GAMM</name>
<sequence length="330" mass="34402">MLKAQYSHRGPVPQDVIEAVPFEAPPLPPGQVLIEVLAAPINPSDLLTLTGEYGLLPPLPAVGGNEGMGRIAALGPGVDSLRVGQRVLLPIGGGSWTSHRVAPAQGLVVLPGEGDPKQLAMITINPPTASLLLSEFAVLHPGDWVIQNAANSAVGGYLVQIARQRGLRTINVVRRESAAEAVRALGGDVVLVDGDDLARRAREAAQGAPIRLGIDAVGGIATQRIAEALGEGGVVVNYGAMSREPCQISPAAFVFRDVSLRGFWLSRWFQQASPQRRAQVFGEIAHAVAAGTLSARVQATFGLDRIKDAVAAAAAGERDGKILLLPNGPV</sequence>
<accession>A0AAU8MNT9</accession>
<dbReference type="Pfam" id="PF00107">
    <property type="entry name" value="ADH_zinc_N"/>
    <property type="match status" value="1"/>
</dbReference>
<evidence type="ECO:0000256" key="7">
    <source>
        <dbReference type="ARBA" id="ARBA00023098"/>
    </source>
</evidence>
<dbReference type="EMBL" id="CP159925">
    <property type="protein sequence ID" value="XCO73305.1"/>
    <property type="molecule type" value="Genomic_DNA"/>
</dbReference>
<dbReference type="CDD" id="cd05282">
    <property type="entry name" value="ETR_like"/>
    <property type="match status" value="1"/>
</dbReference>
<dbReference type="AlphaFoldDB" id="A0AAU8MNT9"/>
<keyword evidence="3" id="KW-0276">Fatty acid metabolism</keyword>
<evidence type="ECO:0000256" key="1">
    <source>
        <dbReference type="ARBA" id="ARBA00010371"/>
    </source>
</evidence>
<dbReference type="PANTHER" id="PTHR43981:SF2">
    <property type="entry name" value="ENOYL-[ACYL-CARRIER-PROTEIN] REDUCTASE, MITOCHONDRIAL"/>
    <property type="match status" value="1"/>
</dbReference>
<evidence type="ECO:0000256" key="5">
    <source>
        <dbReference type="ARBA" id="ARBA00022946"/>
    </source>
</evidence>
<dbReference type="InterPro" id="IPR020843">
    <property type="entry name" value="ER"/>
</dbReference>
<evidence type="ECO:0000256" key="9">
    <source>
        <dbReference type="ARBA" id="ARBA00038963"/>
    </source>
</evidence>
<dbReference type="InterPro" id="IPR051034">
    <property type="entry name" value="Mito_Enoyl-ACP_Reductase"/>
</dbReference>
<dbReference type="SUPFAM" id="SSF51735">
    <property type="entry name" value="NAD(P)-binding Rossmann-fold domains"/>
    <property type="match status" value="1"/>
</dbReference>
<dbReference type="InterPro" id="IPR013149">
    <property type="entry name" value="ADH-like_C"/>
</dbReference>
<keyword evidence="7" id="KW-0443">Lipid metabolism</keyword>
<dbReference type="Pfam" id="PF08240">
    <property type="entry name" value="ADH_N"/>
    <property type="match status" value="1"/>
</dbReference>
<reference evidence="12" key="1">
    <citation type="submission" date="2024-06" db="EMBL/GenBank/DDBJ databases">
        <authorList>
            <person name="Li S."/>
        </authorList>
    </citation>
    <scope>NUCLEOTIDE SEQUENCE</scope>
    <source>
        <strain evidence="12">SR10</strain>
    </source>
</reference>
<dbReference type="SMART" id="SM00829">
    <property type="entry name" value="PKS_ER"/>
    <property type="match status" value="1"/>
</dbReference>
<keyword evidence="6" id="KW-0560">Oxidoreductase</keyword>
<dbReference type="RefSeq" id="WP_363796353.1">
    <property type="nucleotide sequence ID" value="NZ_CP159925.1"/>
</dbReference>
<evidence type="ECO:0000259" key="11">
    <source>
        <dbReference type="SMART" id="SM00829"/>
    </source>
</evidence>
<dbReference type="InterPro" id="IPR013154">
    <property type="entry name" value="ADH-like_N"/>
</dbReference>
<evidence type="ECO:0000256" key="4">
    <source>
        <dbReference type="ARBA" id="ARBA00022857"/>
    </source>
</evidence>
<dbReference type="PANTHER" id="PTHR43981">
    <property type="entry name" value="ENOYL-[ACYL-CARRIER-PROTEIN] REDUCTASE, MITOCHONDRIAL"/>
    <property type="match status" value="1"/>
</dbReference>
<dbReference type="SUPFAM" id="SSF50129">
    <property type="entry name" value="GroES-like"/>
    <property type="match status" value="1"/>
</dbReference>
<keyword evidence="4" id="KW-0521">NADP</keyword>
<comment type="catalytic activity">
    <reaction evidence="10">
        <text>a 2,3-saturated acyl-[ACP] + NADP(+) = a (2E)-enoyl-[ACP] + NADPH + H(+)</text>
        <dbReference type="Rhea" id="RHEA:22564"/>
        <dbReference type="Rhea" id="RHEA-COMP:9925"/>
        <dbReference type="Rhea" id="RHEA-COMP:9926"/>
        <dbReference type="ChEBI" id="CHEBI:15378"/>
        <dbReference type="ChEBI" id="CHEBI:57783"/>
        <dbReference type="ChEBI" id="CHEBI:58349"/>
        <dbReference type="ChEBI" id="CHEBI:78784"/>
        <dbReference type="ChEBI" id="CHEBI:78785"/>
        <dbReference type="EC" id="1.3.1.104"/>
    </reaction>
</comment>
<evidence type="ECO:0000256" key="8">
    <source>
        <dbReference type="ARBA" id="ARBA00023160"/>
    </source>
</evidence>
<dbReference type="InterPro" id="IPR036291">
    <property type="entry name" value="NAD(P)-bd_dom_sf"/>
</dbReference>
<keyword evidence="8" id="KW-0275">Fatty acid biosynthesis</keyword>
<dbReference type="InterPro" id="IPR011032">
    <property type="entry name" value="GroES-like_sf"/>
</dbReference>
<dbReference type="GO" id="GO:0141148">
    <property type="term" value="F:enoyl-[acyl-carrier-protein] reductase (NADPH) activity"/>
    <property type="evidence" value="ECO:0007669"/>
    <property type="project" value="UniProtKB-EC"/>
</dbReference>
<protein>
    <recommendedName>
        <fullName evidence="9">enoyl-[acyl-carrier-protein] reductase</fullName>
        <ecNumber evidence="9">1.3.1.104</ecNumber>
    </recommendedName>
</protein>
<organism evidence="12">
    <name type="scientific">Lysobacter firmicutimachus</name>
    <dbReference type="NCBI Taxonomy" id="1792846"/>
    <lineage>
        <taxon>Bacteria</taxon>
        <taxon>Pseudomonadati</taxon>
        <taxon>Pseudomonadota</taxon>
        <taxon>Gammaproteobacteria</taxon>
        <taxon>Lysobacterales</taxon>
        <taxon>Lysobacteraceae</taxon>
        <taxon>Lysobacter</taxon>
    </lineage>
</organism>
<evidence type="ECO:0000256" key="6">
    <source>
        <dbReference type="ARBA" id="ARBA00023002"/>
    </source>
</evidence>
<keyword evidence="2" id="KW-0444">Lipid biosynthesis</keyword>
<evidence type="ECO:0000256" key="2">
    <source>
        <dbReference type="ARBA" id="ARBA00022516"/>
    </source>
</evidence>
<evidence type="ECO:0000256" key="10">
    <source>
        <dbReference type="ARBA" id="ARBA00048843"/>
    </source>
</evidence>
<evidence type="ECO:0000313" key="12">
    <source>
        <dbReference type="EMBL" id="XCO73305.1"/>
    </source>
</evidence>
<evidence type="ECO:0000256" key="3">
    <source>
        <dbReference type="ARBA" id="ARBA00022832"/>
    </source>
</evidence>
<dbReference type="Gene3D" id="3.90.180.10">
    <property type="entry name" value="Medium-chain alcohol dehydrogenases, catalytic domain"/>
    <property type="match status" value="1"/>
</dbReference>
<dbReference type="GO" id="GO:0006633">
    <property type="term" value="P:fatty acid biosynthetic process"/>
    <property type="evidence" value="ECO:0007669"/>
    <property type="project" value="UniProtKB-KW"/>
</dbReference>
<dbReference type="Gene3D" id="3.40.50.720">
    <property type="entry name" value="NAD(P)-binding Rossmann-like Domain"/>
    <property type="match status" value="1"/>
</dbReference>